<evidence type="ECO:0000313" key="2">
    <source>
        <dbReference type="EMBL" id="QLY39693.1"/>
    </source>
</evidence>
<accession>A0A7L6N0D0</accession>
<feature type="transmembrane region" description="Helical" evidence="1">
    <location>
        <begin position="311"/>
        <end position="333"/>
    </location>
</feature>
<feature type="transmembrane region" description="Helical" evidence="1">
    <location>
        <begin position="73"/>
        <end position="96"/>
    </location>
</feature>
<keyword evidence="3" id="KW-1185">Reference proteome</keyword>
<gene>
    <name evidence="2" type="ORF">HF295_01985</name>
</gene>
<feature type="transmembrane region" description="Helical" evidence="1">
    <location>
        <begin position="398"/>
        <end position="418"/>
    </location>
</feature>
<feature type="transmembrane region" description="Helical" evidence="1">
    <location>
        <begin position="469"/>
        <end position="491"/>
    </location>
</feature>
<dbReference type="Pfam" id="PF16949">
    <property type="entry name" value="ABC_tran_2"/>
    <property type="match status" value="1"/>
</dbReference>
<organism evidence="2 3">
    <name type="scientific">Hujiaoplasma nucleasis</name>
    <dbReference type="NCBI Taxonomy" id="2725268"/>
    <lineage>
        <taxon>Bacteria</taxon>
        <taxon>Bacillati</taxon>
        <taxon>Mycoplasmatota</taxon>
        <taxon>Mollicutes</taxon>
        <taxon>Candidatus Izemoplasmatales</taxon>
        <taxon>Hujiaoplasmataceae</taxon>
        <taxon>Hujiaoplasma</taxon>
    </lineage>
</organism>
<feature type="transmembrane region" description="Helical" evidence="1">
    <location>
        <begin position="353"/>
        <end position="377"/>
    </location>
</feature>
<name>A0A7L6N0D0_9MOLU</name>
<evidence type="ECO:0000313" key="3">
    <source>
        <dbReference type="Proteomes" id="UP000512167"/>
    </source>
</evidence>
<feature type="transmembrane region" description="Helical" evidence="1">
    <location>
        <begin position="117"/>
        <end position="141"/>
    </location>
</feature>
<feature type="transmembrane region" description="Helical" evidence="1">
    <location>
        <begin position="32"/>
        <end position="53"/>
    </location>
</feature>
<dbReference type="Proteomes" id="UP000512167">
    <property type="component" value="Chromosome"/>
</dbReference>
<feature type="transmembrane region" description="Helical" evidence="1">
    <location>
        <begin position="187"/>
        <end position="205"/>
    </location>
</feature>
<feature type="transmembrane region" description="Helical" evidence="1">
    <location>
        <begin position="244"/>
        <end position="264"/>
    </location>
</feature>
<dbReference type="RefSeq" id="WP_312032172.1">
    <property type="nucleotide sequence ID" value="NZ_CP051151.1"/>
</dbReference>
<feature type="transmembrane region" description="Helical" evidence="1">
    <location>
        <begin position="147"/>
        <end position="175"/>
    </location>
</feature>
<evidence type="ECO:0000256" key="1">
    <source>
        <dbReference type="SAM" id="Phobius"/>
    </source>
</evidence>
<feature type="transmembrane region" description="Helical" evidence="1">
    <location>
        <begin position="497"/>
        <end position="519"/>
    </location>
</feature>
<proteinExistence type="predicted"/>
<sequence length="531" mass="60055">MYFKLLKVFLKENYSLKRLLGSSAKQSKTKTILLSILLIYGLGTILFSFGFLFFEMGKIFKETNSLDSLLTYIFMYSTFLSVFFVLIRAGSYLFNYKDYDFLGSLPIKNEVVVAAKISVMMVMIYISVYIVTAPMIFSYLYHHGFSLYALIVILLSLIFIPIIPMIIFSFISLLITYLLNKLGINKIFNIILTFSLLLGYMYFAFSFSADGANPFMGQAEFLDSVSQYIPTVKLFFNAVANQDILAFLIFVVINLALLLIFIFASKDLINKTNQNQTKSIRRRRHSGKLKQRSVVEALIAKEVKKFFSVNIYVMNTGFGPVLMFIGGVLSFIYAGKIEDFASQMIGLDFNIEYILLIFVGFLLSTVYTSAISLSLEGNNFWLLRSLPIKAKTIMLSKMLFNVLVGLPFAIFLTGAISFSLSFDFLTIILMMVLISSFSFASSILGSIINLYFPKFEYKNETEVVKQSMGAFLGMFGGLGLTFILGLIKAYVLDSIDINLSLLILSLLNMLVFYGGYQFINKKAESLFIKFS</sequence>
<protein>
    <submittedName>
        <fullName evidence="2">Uncharacterized protein</fullName>
    </submittedName>
</protein>
<dbReference type="AlphaFoldDB" id="A0A7L6N0D0"/>
<keyword evidence="1" id="KW-1133">Transmembrane helix</keyword>
<reference evidence="2 3" key="1">
    <citation type="submission" date="2020-04" db="EMBL/GenBank/DDBJ databases">
        <authorList>
            <person name="Zheng R.K."/>
            <person name="Sun C.M."/>
        </authorList>
    </citation>
    <scope>NUCLEOTIDE SEQUENCE [LARGE SCALE GENOMIC DNA]</scope>
    <source>
        <strain evidence="3">zrk29</strain>
    </source>
</reference>
<feature type="transmembrane region" description="Helical" evidence="1">
    <location>
        <begin position="424"/>
        <end position="448"/>
    </location>
</feature>
<keyword evidence="1" id="KW-0812">Transmembrane</keyword>
<dbReference type="InterPro" id="IPR031599">
    <property type="entry name" value="ABC_tran_2"/>
</dbReference>
<dbReference type="EMBL" id="CP051151">
    <property type="protein sequence ID" value="QLY39693.1"/>
    <property type="molecule type" value="Genomic_DNA"/>
</dbReference>
<dbReference type="KEGG" id="tbk:HF295_01985"/>
<keyword evidence="1" id="KW-0472">Membrane</keyword>